<accession>A0A518H8J3</accession>
<dbReference type="EMBL" id="CP036426">
    <property type="protein sequence ID" value="QDV37168.1"/>
    <property type="molecule type" value="Genomic_DNA"/>
</dbReference>
<keyword evidence="4" id="KW-1185">Reference proteome</keyword>
<evidence type="ECO:0000256" key="1">
    <source>
        <dbReference type="SAM" id="MobiDB-lite"/>
    </source>
</evidence>
<dbReference type="SUPFAM" id="SSF48295">
    <property type="entry name" value="TrpR-like"/>
    <property type="match status" value="1"/>
</dbReference>
<dbReference type="KEGG" id="tpla:ElP_51010"/>
<protein>
    <recommendedName>
        <fullName evidence="2">Insertion element IS150 protein InsJ-like helix-turn-helix domain-containing protein</fullName>
    </recommendedName>
</protein>
<reference evidence="3 4" key="1">
    <citation type="submission" date="2019-02" db="EMBL/GenBank/DDBJ databases">
        <title>Deep-cultivation of Planctomycetes and their phenomic and genomic characterization uncovers novel biology.</title>
        <authorList>
            <person name="Wiegand S."/>
            <person name="Jogler M."/>
            <person name="Boedeker C."/>
            <person name="Pinto D."/>
            <person name="Vollmers J."/>
            <person name="Rivas-Marin E."/>
            <person name="Kohn T."/>
            <person name="Peeters S.H."/>
            <person name="Heuer A."/>
            <person name="Rast P."/>
            <person name="Oberbeckmann S."/>
            <person name="Bunk B."/>
            <person name="Jeske O."/>
            <person name="Meyerdierks A."/>
            <person name="Storesund J.E."/>
            <person name="Kallscheuer N."/>
            <person name="Luecker S."/>
            <person name="Lage O.M."/>
            <person name="Pohl T."/>
            <person name="Merkel B.J."/>
            <person name="Hornburger P."/>
            <person name="Mueller R.-W."/>
            <person name="Bruemmer F."/>
            <person name="Labrenz M."/>
            <person name="Spormann A.M."/>
            <person name="Op den Camp H."/>
            <person name="Overmann J."/>
            <person name="Amann R."/>
            <person name="Jetten M.S.M."/>
            <person name="Mascher T."/>
            <person name="Medema M.H."/>
            <person name="Devos D.P."/>
            <person name="Kaster A.-K."/>
            <person name="Ovreas L."/>
            <person name="Rohde M."/>
            <person name="Galperin M.Y."/>
            <person name="Jogler C."/>
        </authorList>
    </citation>
    <scope>NUCLEOTIDE SEQUENCE [LARGE SCALE GENOMIC DNA]</scope>
    <source>
        <strain evidence="3 4">ElP</strain>
    </source>
</reference>
<dbReference type="InterPro" id="IPR055247">
    <property type="entry name" value="InsJ-like_HTH"/>
</dbReference>
<dbReference type="InterPro" id="IPR010921">
    <property type="entry name" value="Trp_repressor/repl_initiator"/>
</dbReference>
<evidence type="ECO:0000313" key="3">
    <source>
        <dbReference type="EMBL" id="QDV37168.1"/>
    </source>
</evidence>
<evidence type="ECO:0000259" key="2">
    <source>
        <dbReference type="Pfam" id="PF13518"/>
    </source>
</evidence>
<name>A0A518H8J3_9BACT</name>
<dbReference type="InterPro" id="IPR036388">
    <property type="entry name" value="WH-like_DNA-bd_sf"/>
</dbReference>
<dbReference type="GO" id="GO:0043565">
    <property type="term" value="F:sequence-specific DNA binding"/>
    <property type="evidence" value="ECO:0007669"/>
    <property type="project" value="InterPro"/>
</dbReference>
<feature type="region of interest" description="Disordered" evidence="1">
    <location>
        <begin position="1"/>
        <end position="25"/>
    </location>
</feature>
<dbReference type="AlphaFoldDB" id="A0A518H8J3"/>
<dbReference type="Pfam" id="PF13518">
    <property type="entry name" value="HTH_28"/>
    <property type="match status" value="1"/>
</dbReference>
<proteinExistence type="predicted"/>
<evidence type="ECO:0000313" key="4">
    <source>
        <dbReference type="Proteomes" id="UP000317835"/>
    </source>
</evidence>
<dbReference type="Proteomes" id="UP000317835">
    <property type="component" value="Chromosome"/>
</dbReference>
<feature type="domain" description="Insertion element IS150 protein InsJ-like helix-turn-helix" evidence="2">
    <location>
        <begin position="28"/>
        <end position="76"/>
    </location>
</feature>
<dbReference type="Gene3D" id="1.10.10.10">
    <property type="entry name" value="Winged helix-like DNA-binding domain superfamily/Winged helix DNA-binding domain"/>
    <property type="match status" value="1"/>
</dbReference>
<organism evidence="3 4">
    <name type="scientific">Tautonia plasticadhaerens</name>
    <dbReference type="NCBI Taxonomy" id="2527974"/>
    <lineage>
        <taxon>Bacteria</taxon>
        <taxon>Pseudomonadati</taxon>
        <taxon>Planctomycetota</taxon>
        <taxon>Planctomycetia</taxon>
        <taxon>Isosphaerales</taxon>
        <taxon>Isosphaeraceae</taxon>
        <taxon>Tautonia</taxon>
    </lineage>
</organism>
<sequence length="120" mass="13039">MASKGVSEVPKPKPEREAPDRGRFPARRKAEAVVRLLRGEDLDTLSRELGVTAATLSSWRDGFLDGGTAALEGRPADGRDELVARLQAEGGQLTMDRQPLGMRCRHLEGGRPFASGRRST</sequence>
<feature type="compositionally biased region" description="Basic and acidic residues" evidence="1">
    <location>
        <begin position="10"/>
        <end position="25"/>
    </location>
</feature>
<gene>
    <name evidence="3" type="ORF">ElP_51010</name>
</gene>